<keyword evidence="7 10" id="KW-0456">Lyase</keyword>
<dbReference type="PIRSF" id="PIRSF000495">
    <property type="entry name" value="Amidotransf_hisH"/>
    <property type="match status" value="1"/>
</dbReference>
<evidence type="ECO:0000313" key="14">
    <source>
        <dbReference type="Proteomes" id="UP000219494"/>
    </source>
</evidence>
<evidence type="ECO:0000256" key="4">
    <source>
        <dbReference type="ARBA" id="ARBA00022801"/>
    </source>
</evidence>
<keyword evidence="3 10" id="KW-0028">Amino-acid biosynthesis</keyword>
<dbReference type="PANTHER" id="PTHR42701:SF1">
    <property type="entry name" value="IMIDAZOLE GLYCEROL PHOSPHATE SYNTHASE SUBUNIT HISH"/>
    <property type="match status" value="1"/>
</dbReference>
<dbReference type="GO" id="GO:0016829">
    <property type="term" value="F:lyase activity"/>
    <property type="evidence" value="ECO:0007669"/>
    <property type="project" value="UniProtKB-KW"/>
</dbReference>
<evidence type="ECO:0000256" key="2">
    <source>
        <dbReference type="ARBA" id="ARBA00011152"/>
    </source>
</evidence>
<evidence type="ECO:0000256" key="9">
    <source>
        <dbReference type="ARBA" id="ARBA00049534"/>
    </source>
</evidence>
<feature type="active site" evidence="10 11">
    <location>
        <position position="184"/>
    </location>
</feature>
<comment type="catalytic activity">
    <reaction evidence="9 10">
        <text>L-glutamine + H2O = L-glutamate + NH4(+)</text>
        <dbReference type="Rhea" id="RHEA:15889"/>
        <dbReference type="ChEBI" id="CHEBI:15377"/>
        <dbReference type="ChEBI" id="CHEBI:28938"/>
        <dbReference type="ChEBI" id="CHEBI:29985"/>
        <dbReference type="ChEBI" id="CHEBI:58359"/>
        <dbReference type="EC" id="3.5.1.2"/>
    </reaction>
</comment>
<evidence type="ECO:0000256" key="10">
    <source>
        <dbReference type="HAMAP-Rule" id="MF_00278"/>
    </source>
</evidence>
<dbReference type="EC" id="3.5.1.2" evidence="10"/>
<dbReference type="Gene3D" id="3.40.50.880">
    <property type="match status" value="1"/>
</dbReference>
<keyword evidence="10" id="KW-0963">Cytoplasm</keyword>
<reference evidence="13 14" key="1">
    <citation type="submission" date="2017-07" db="EMBL/GenBank/DDBJ databases">
        <authorList>
            <person name="Sun Z.S."/>
            <person name="Albrecht U."/>
            <person name="Echele G."/>
            <person name="Lee C.C."/>
        </authorList>
    </citation>
    <scope>NUCLEOTIDE SEQUENCE [LARGE SCALE GENOMIC DNA]</scope>
    <source>
        <strain evidence="13 14">CGMCC 1.12672</strain>
    </source>
</reference>
<dbReference type="InterPro" id="IPR029062">
    <property type="entry name" value="Class_I_gatase-like"/>
</dbReference>
<sequence>MATSLVLIDYGAGNLHSVHNALRAAGAEDVAMTADPDAVRAADRIVLPGVGAFGACAAGLRAVPGMVEALEERAVRGGVPFLGVCVGMQLMATRGLEHGEHAGLGWISGEVAAMPAQPGVRVPHMGWNDVTPTADHPLLQPGEAYFLHSFAFTGAAVLATTDHGGTVTAAIGRDNLLGVQFHPEKSQAYGLALLSRFLEWRP</sequence>
<dbReference type="GO" id="GO:0000107">
    <property type="term" value="F:imidazoleglycerol-phosphate synthase activity"/>
    <property type="evidence" value="ECO:0007669"/>
    <property type="project" value="UniProtKB-UniRule"/>
</dbReference>
<dbReference type="HAMAP" id="MF_00278">
    <property type="entry name" value="HisH"/>
    <property type="match status" value="1"/>
</dbReference>
<evidence type="ECO:0000256" key="5">
    <source>
        <dbReference type="ARBA" id="ARBA00022962"/>
    </source>
</evidence>
<evidence type="ECO:0000256" key="3">
    <source>
        <dbReference type="ARBA" id="ARBA00022605"/>
    </source>
</evidence>
<keyword evidence="6 10" id="KW-0368">Histidine biosynthesis</keyword>
<keyword evidence="13" id="KW-0808">Transferase</keyword>
<dbReference type="PROSITE" id="PS51273">
    <property type="entry name" value="GATASE_TYPE_1"/>
    <property type="match status" value="1"/>
</dbReference>
<keyword evidence="5 10" id="KW-0315">Glutamine amidotransferase</keyword>
<keyword evidence="14" id="KW-1185">Reference proteome</keyword>
<dbReference type="SUPFAM" id="SSF52317">
    <property type="entry name" value="Class I glutamine amidotransferase-like"/>
    <property type="match status" value="1"/>
</dbReference>
<dbReference type="GO" id="GO:0000105">
    <property type="term" value="P:L-histidine biosynthetic process"/>
    <property type="evidence" value="ECO:0007669"/>
    <property type="project" value="UniProtKB-UniRule"/>
</dbReference>
<name>A0A285QXQ6_9SPHN</name>
<dbReference type="OrthoDB" id="9807137at2"/>
<organism evidence="13 14">
    <name type="scientific">Sphingomonas guangdongensis</name>
    <dbReference type="NCBI Taxonomy" id="1141890"/>
    <lineage>
        <taxon>Bacteria</taxon>
        <taxon>Pseudomonadati</taxon>
        <taxon>Pseudomonadota</taxon>
        <taxon>Alphaproteobacteria</taxon>
        <taxon>Sphingomonadales</taxon>
        <taxon>Sphingomonadaceae</taxon>
        <taxon>Sphingomonas</taxon>
    </lineage>
</organism>
<gene>
    <name evidence="10" type="primary">hisH</name>
    <name evidence="13" type="ORF">SAMN06297144_1728</name>
</gene>
<comment type="subunit">
    <text evidence="2 10">Heterodimer of HisH and HisF.</text>
</comment>
<proteinExistence type="inferred from homology"/>
<dbReference type="InterPro" id="IPR017926">
    <property type="entry name" value="GATASE"/>
</dbReference>
<comment type="function">
    <text evidence="10">IGPS catalyzes the conversion of PRFAR and glutamine to IGP, AICAR and glutamate. The HisH subunit catalyzes the hydrolysis of glutamine to glutamate and ammonia as part of the synthesis of IGP and AICAR. The resulting ammonia molecule is channeled to the active site of HisF.</text>
</comment>
<dbReference type="InterPro" id="IPR010139">
    <property type="entry name" value="Imidazole-glycPsynth_HisH"/>
</dbReference>
<dbReference type="CDD" id="cd01748">
    <property type="entry name" value="GATase1_IGP_Synthase"/>
    <property type="match status" value="1"/>
</dbReference>
<dbReference type="RefSeq" id="WP_097063623.1">
    <property type="nucleotide sequence ID" value="NZ_OBMI01000002.1"/>
</dbReference>
<dbReference type="Pfam" id="PF00117">
    <property type="entry name" value="GATase"/>
    <property type="match status" value="1"/>
</dbReference>
<evidence type="ECO:0000259" key="12">
    <source>
        <dbReference type="Pfam" id="PF00117"/>
    </source>
</evidence>
<evidence type="ECO:0000256" key="8">
    <source>
        <dbReference type="ARBA" id="ARBA00047838"/>
    </source>
</evidence>
<comment type="pathway">
    <text evidence="1 10">Amino-acid biosynthesis; L-histidine biosynthesis; L-histidine from 5-phospho-alpha-D-ribose 1-diphosphate: step 5/9.</text>
</comment>
<feature type="active site" evidence="10 11">
    <location>
        <position position="182"/>
    </location>
</feature>
<feature type="domain" description="Glutamine amidotransferase" evidence="12">
    <location>
        <begin position="6"/>
        <end position="187"/>
    </location>
</feature>
<protein>
    <recommendedName>
        <fullName evidence="10">Imidazole glycerol phosphate synthase subunit HisH</fullName>
        <ecNumber evidence="10">4.3.2.10</ecNumber>
    </recommendedName>
    <alternativeName>
        <fullName evidence="10">IGP synthase glutaminase subunit</fullName>
        <ecNumber evidence="10">3.5.1.2</ecNumber>
    </alternativeName>
    <alternativeName>
        <fullName evidence="10">IGP synthase subunit HisH</fullName>
    </alternativeName>
    <alternativeName>
        <fullName evidence="10">ImGP synthase subunit HisH</fullName>
        <shortName evidence="10">IGPS subunit HisH</shortName>
    </alternativeName>
</protein>
<accession>A0A285QXQ6</accession>
<evidence type="ECO:0000256" key="6">
    <source>
        <dbReference type="ARBA" id="ARBA00023102"/>
    </source>
</evidence>
<dbReference type="UniPathway" id="UPA00031">
    <property type="reaction ID" value="UER00010"/>
</dbReference>
<dbReference type="EC" id="4.3.2.10" evidence="10"/>
<feature type="active site" description="Nucleophile" evidence="10 11">
    <location>
        <position position="85"/>
    </location>
</feature>
<keyword evidence="4 10" id="KW-0378">Hydrolase</keyword>
<dbReference type="GO" id="GO:0004359">
    <property type="term" value="F:glutaminase activity"/>
    <property type="evidence" value="ECO:0007669"/>
    <property type="project" value="UniProtKB-EC"/>
</dbReference>
<dbReference type="AlphaFoldDB" id="A0A285QXQ6"/>
<dbReference type="NCBIfam" id="TIGR01855">
    <property type="entry name" value="IMP_synth_hisH"/>
    <property type="match status" value="1"/>
</dbReference>
<comment type="catalytic activity">
    <reaction evidence="8 10">
        <text>5-[(5-phospho-1-deoxy-D-ribulos-1-ylimino)methylamino]-1-(5-phospho-beta-D-ribosyl)imidazole-4-carboxamide + L-glutamine = D-erythro-1-(imidazol-4-yl)glycerol 3-phosphate + 5-amino-1-(5-phospho-beta-D-ribosyl)imidazole-4-carboxamide + L-glutamate + H(+)</text>
        <dbReference type="Rhea" id="RHEA:24793"/>
        <dbReference type="ChEBI" id="CHEBI:15378"/>
        <dbReference type="ChEBI" id="CHEBI:29985"/>
        <dbReference type="ChEBI" id="CHEBI:58278"/>
        <dbReference type="ChEBI" id="CHEBI:58359"/>
        <dbReference type="ChEBI" id="CHEBI:58475"/>
        <dbReference type="ChEBI" id="CHEBI:58525"/>
        <dbReference type="EC" id="4.3.2.10"/>
    </reaction>
</comment>
<evidence type="ECO:0000256" key="1">
    <source>
        <dbReference type="ARBA" id="ARBA00005091"/>
    </source>
</evidence>
<comment type="subcellular location">
    <subcellularLocation>
        <location evidence="10">Cytoplasm</location>
    </subcellularLocation>
</comment>
<dbReference type="EMBL" id="OBMI01000002">
    <property type="protein sequence ID" value="SOB86621.1"/>
    <property type="molecule type" value="Genomic_DNA"/>
</dbReference>
<evidence type="ECO:0000256" key="11">
    <source>
        <dbReference type="PIRSR" id="PIRSR000495-1"/>
    </source>
</evidence>
<dbReference type="PANTHER" id="PTHR42701">
    <property type="entry name" value="IMIDAZOLE GLYCEROL PHOSPHATE SYNTHASE SUBUNIT HISH"/>
    <property type="match status" value="1"/>
</dbReference>
<evidence type="ECO:0000313" key="13">
    <source>
        <dbReference type="EMBL" id="SOB86621.1"/>
    </source>
</evidence>
<dbReference type="Proteomes" id="UP000219494">
    <property type="component" value="Unassembled WGS sequence"/>
</dbReference>
<evidence type="ECO:0000256" key="7">
    <source>
        <dbReference type="ARBA" id="ARBA00023239"/>
    </source>
</evidence>
<dbReference type="GO" id="GO:0005737">
    <property type="term" value="C:cytoplasm"/>
    <property type="evidence" value="ECO:0007669"/>
    <property type="project" value="UniProtKB-SubCell"/>
</dbReference>